<dbReference type="PANTHER" id="PTHR42940">
    <property type="entry name" value="ALCOHOL DEHYDROGENASE 1-RELATED"/>
    <property type="match status" value="1"/>
</dbReference>
<dbReference type="GO" id="GO:0005737">
    <property type="term" value="C:cytoplasm"/>
    <property type="evidence" value="ECO:0007669"/>
    <property type="project" value="TreeGrafter"/>
</dbReference>
<dbReference type="InterPro" id="IPR011032">
    <property type="entry name" value="GroES-like_sf"/>
</dbReference>
<evidence type="ECO:0000256" key="1">
    <source>
        <dbReference type="ARBA" id="ARBA00001947"/>
    </source>
</evidence>
<comment type="caution">
    <text evidence="6">The sequence shown here is derived from an EMBL/GenBank/DDBJ whole genome shotgun (WGS) entry which is preliminary data.</text>
</comment>
<dbReference type="GO" id="GO:0046872">
    <property type="term" value="F:metal ion binding"/>
    <property type="evidence" value="ECO:0007669"/>
    <property type="project" value="UniProtKB-KW"/>
</dbReference>
<evidence type="ECO:0000256" key="3">
    <source>
        <dbReference type="ARBA" id="ARBA00022833"/>
    </source>
</evidence>
<dbReference type="EMBL" id="AMGV01000034">
    <property type="protein sequence ID" value="KEF51009.1"/>
    <property type="molecule type" value="Genomic_DNA"/>
</dbReference>
<dbReference type="AlphaFoldDB" id="A0A072NT14"/>
<gene>
    <name evidence="6" type="ORF">A1O9_12935</name>
</gene>
<accession>A0A072NT14</accession>
<keyword evidence="2" id="KW-0479">Metal-binding</keyword>
<dbReference type="InterPro" id="IPR013149">
    <property type="entry name" value="ADH-like_C"/>
</dbReference>
<evidence type="ECO:0000259" key="5">
    <source>
        <dbReference type="Pfam" id="PF00107"/>
    </source>
</evidence>
<keyword evidence="4" id="KW-0560">Oxidoreductase</keyword>
<protein>
    <recommendedName>
        <fullName evidence="5">Alcohol dehydrogenase-like C-terminal domain-containing protein</fullName>
    </recommendedName>
</protein>
<keyword evidence="3" id="KW-0862">Zinc</keyword>
<dbReference type="InterPro" id="IPR036291">
    <property type="entry name" value="NAD(P)-bd_dom_sf"/>
</dbReference>
<dbReference type="Gene3D" id="3.40.50.720">
    <property type="entry name" value="NAD(P)-binding Rossmann-like Domain"/>
    <property type="match status" value="1"/>
</dbReference>
<organism evidence="6 7">
    <name type="scientific">Exophiala aquamarina CBS 119918</name>
    <dbReference type="NCBI Taxonomy" id="1182545"/>
    <lineage>
        <taxon>Eukaryota</taxon>
        <taxon>Fungi</taxon>
        <taxon>Dikarya</taxon>
        <taxon>Ascomycota</taxon>
        <taxon>Pezizomycotina</taxon>
        <taxon>Eurotiomycetes</taxon>
        <taxon>Chaetothyriomycetidae</taxon>
        <taxon>Chaetothyriales</taxon>
        <taxon>Herpotrichiellaceae</taxon>
        <taxon>Exophiala</taxon>
    </lineage>
</organism>
<evidence type="ECO:0000313" key="7">
    <source>
        <dbReference type="Proteomes" id="UP000027920"/>
    </source>
</evidence>
<dbReference type="PANTHER" id="PTHR42940:SF8">
    <property type="entry name" value="VACUOLAR PROTEIN SORTING-ASSOCIATED PROTEIN 11"/>
    <property type="match status" value="1"/>
</dbReference>
<dbReference type="VEuPathDB" id="FungiDB:A1O9_12935"/>
<keyword evidence="7" id="KW-1185">Reference proteome</keyword>
<dbReference type="HOGENOM" id="CLU_026673_11_2_1"/>
<name>A0A072NT14_9EURO</name>
<dbReference type="STRING" id="1182545.A0A072NT14"/>
<comment type="cofactor">
    <cofactor evidence="1">
        <name>Zn(2+)</name>
        <dbReference type="ChEBI" id="CHEBI:29105"/>
    </cofactor>
</comment>
<feature type="domain" description="Alcohol dehydrogenase-like C-terminal" evidence="5">
    <location>
        <begin position="96"/>
        <end position="223"/>
    </location>
</feature>
<evidence type="ECO:0000256" key="2">
    <source>
        <dbReference type="ARBA" id="ARBA00022723"/>
    </source>
</evidence>
<dbReference type="SUPFAM" id="SSF50129">
    <property type="entry name" value="GroES-like"/>
    <property type="match status" value="1"/>
</dbReference>
<reference evidence="6 7" key="1">
    <citation type="submission" date="2013-03" db="EMBL/GenBank/DDBJ databases">
        <title>The Genome Sequence of Exophiala aquamarina CBS 119918.</title>
        <authorList>
            <consortium name="The Broad Institute Genomics Platform"/>
            <person name="Cuomo C."/>
            <person name="de Hoog S."/>
            <person name="Gorbushina A."/>
            <person name="Walker B."/>
            <person name="Young S.K."/>
            <person name="Zeng Q."/>
            <person name="Gargeya S."/>
            <person name="Fitzgerald M."/>
            <person name="Haas B."/>
            <person name="Abouelleil A."/>
            <person name="Allen A.W."/>
            <person name="Alvarado L."/>
            <person name="Arachchi H.M."/>
            <person name="Berlin A.M."/>
            <person name="Chapman S.B."/>
            <person name="Gainer-Dewar J."/>
            <person name="Goldberg J."/>
            <person name="Griggs A."/>
            <person name="Gujja S."/>
            <person name="Hansen M."/>
            <person name="Howarth C."/>
            <person name="Imamovic A."/>
            <person name="Ireland A."/>
            <person name="Larimer J."/>
            <person name="McCowan C."/>
            <person name="Murphy C."/>
            <person name="Pearson M."/>
            <person name="Poon T.W."/>
            <person name="Priest M."/>
            <person name="Roberts A."/>
            <person name="Saif S."/>
            <person name="Shea T."/>
            <person name="Sisk P."/>
            <person name="Sykes S."/>
            <person name="Wortman J."/>
            <person name="Nusbaum C."/>
            <person name="Birren B."/>
        </authorList>
    </citation>
    <scope>NUCLEOTIDE SEQUENCE [LARGE SCALE GENOMIC DNA]</scope>
    <source>
        <strain evidence="6 7">CBS 119918</strain>
    </source>
</reference>
<dbReference type="Proteomes" id="UP000027920">
    <property type="component" value="Unassembled WGS sequence"/>
</dbReference>
<dbReference type="Pfam" id="PF00107">
    <property type="entry name" value="ADH_zinc_N"/>
    <property type="match status" value="1"/>
</dbReference>
<proteinExistence type="predicted"/>
<evidence type="ECO:0000256" key="4">
    <source>
        <dbReference type="ARBA" id="ARBA00023002"/>
    </source>
</evidence>
<dbReference type="SUPFAM" id="SSF51735">
    <property type="entry name" value="NAD(P)-binding Rossmann-fold domains"/>
    <property type="match status" value="1"/>
</dbReference>
<sequence length="262" mass="27345">MVSILAVAGCGESSCSECTNDVSQICETGEHYGIGQDGSFAPYIAIKARAAARLPEGVSVAAGAVATDAVLTAYHAVVGRAQAEKSDTILLYGLGGLGFNALQILLDIGSRVIVVEKRQAVLDEAVKFGVKAENVVPAGTSNVTEWVEQRGLVVDKVIDFVGTSDSFRTSLDCARRAGTVVLVGLLDPSISFNSVSAVRKQLNILCSYGGTQTDLRASLDLIAKGVIKPQVETGLLADFDKVLADLHAGKIKSRIALVPEGL</sequence>
<dbReference type="GeneID" id="25287829"/>
<dbReference type="Gene3D" id="3.90.180.10">
    <property type="entry name" value="Medium-chain alcohol dehydrogenases, catalytic domain"/>
    <property type="match status" value="1"/>
</dbReference>
<evidence type="ECO:0000313" key="6">
    <source>
        <dbReference type="EMBL" id="KEF51009.1"/>
    </source>
</evidence>
<dbReference type="OrthoDB" id="256333at2759"/>
<dbReference type="GO" id="GO:0004022">
    <property type="term" value="F:alcohol dehydrogenase (NAD+) activity"/>
    <property type="evidence" value="ECO:0007669"/>
    <property type="project" value="TreeGrafter"/>
</dbReference>
<dbReference type="RefSeq" id="XP_013253599.1">
    <property type="nucleotide sequence ID" value="XM_013398145.1"/>
</dbReference>